<dbReference type="EMBL" id="MCOK01000001">
    <property type="protein sequence ID" value="OOC56571.1"/>
    <property type="molecule type" value="Genomic_DNA"/>
</dbReference>
<reference evidence="3" key="1">
    <citation type="submission" date="2016-08" db="EMBL/GenBank/DDBJ databases">
        <authorList>
            <person name="Tokovenko B."/>
            <person name="Kalinowski J."/>
        </authorList>
    </citation>
    <scope>NUCLEOTIDE SEQUENCE [LARGE SCALE GENOMIC DNA]</scope>
    <source>
        <strain evidence="3">UTMC102</strain>
    </source>
</reference>
<evidence type="ECO:0000313" key="3">
    <source>
        <dbReference type="Proteomes" id="UP000189004"/>
    </source>
</evidence>
<feature type="compositionally biased region" description="Basic and acidic residues" evidence="1">
    <location>
        <begin position="62"/>
        <end position="71"/>
    </location>
</feature>
<proteinExistence type="predicted"/>
<dbReference type="STRING" id="501010.NOSIN_24345"/>
<comment type="caution">
    <text evidence="2">The sequence shown here is derived from an EMBL/GenBank/DDBJ whole genome shotgun (WGS) entry which is preliminary data.</text>
</comment>
<sequence>MAEARSRAVVAKRNALFRDAVESWTTVGGIRRFCRELEEEAGGCADPEHAERLRQWAQWGEETARSRDPGRSDSGLRSQSFDAVPTPDEPRPFVGDWSPHGPYRYRPLPKESPSEAPEYSDGGYFRSRGIPPWRRG</sequence>
<dbReference type="Proteomes" id="UP000189004">
    <property type="component" value="Unassembled WGS sequence"/>
</dbReference>
<gene>
    <name evidence="2" type="ORF">NOSIN_24345</name>
</gene>
<feature type="region of interest" description="Disordered" evidence="1">
    <location>
        <begin position="60"/>
        <end position="136"/>
    </location>
</feature>
<protein>
    <submittedName>
        <fullName evidence="2">Uncharacterized protein</fullName>
    </submittedName>
</protein>
<organism evidence="2 3">
    <name type="scientific">Nocardiopsis sinuspersici</name>
    <dbReference type="NCBI Taxonomy" id="501010"/>
    <lineage>
        <taxon>Bacteria</taxon>
        <taxon>Bacillati</taxon>
        <taxon>Actinomycetota</taxon>
        <taxon>Actinomycetes</taxon>
        <taxon>Streptosporangiales</taxon>
        <taxon>Nocardiopsidaceae</taxon>
        <taxon>Nocardiopsis</taxon>
    </lineage>
</organism>
<dbReference type="AlphaFoldDB" id="A0A1V3C738"/>
<name>A0A1V3C738_9ACTN</name>
<keyword evidence="3" id="KW-1185">Reference proteome</keyword>
<evidence type="ECO:0000256" key="1">
    <source>
        <dbReference type="SAM" id="MobiDB-lite"/>
    </source>
</evidence>
<accession>A0A1V3C738</accession>
<evidence type="ECO:0000313" key="2">
    <source>
        <dbReference type="EMBL" id="OOC56571.1"/>
    </source>
</evidence>